<accession>A0ABT7DHX0</accession>
<comment type="caution">
    <text evidence="4">The sequence shown here is derived from an EMBL/GenBank/DDBJ whole genome shotgun (WGS) entry which is preliminary data.</text>
</comment>
<dbReference type="EMBL" id="JARWAF010000024">
    <property type="protein sequence ID" value="MDJ1645421.1"/>
    <property type="molecule type" value="Genomic_DNA"/>
</dbReference>
<keyword evidence="4" id="KW-0378">Hydrolase</keyword>
<protein>
    <submittedName>
        <fullName evidence="4">HNH endonuclease family protein</fullName>
    </submittedName>
</protein>
<evidence type="ECO:0000313" key="5">
    <source>
        <dbReference type="Proteomes" id="UP001237194"/>
    </source>
</evidence>
<dbReference type="Proteomes" id="UP001237194">
    <property type="component" value="Unassembled WGS sequence"/>
</dbReference>
<keyword evidence="5" id="KW-1185">Reference proteome</keyword>
<feature type="domain" description="GmrSD restriction endonucleases C-terminal" evidence="3">
    <location>
        <begin position="116"/>
        <end position="225"/>
    </location>
</feature>
<sequence>MSLRRLGFLSAALLTAATLTACSAEPVEADDPKPSATGTTAPSGAPGGAPDKGGLSLAEAIRKIPIAEEQRTGYERDSFKHWVDEDDDGCPTRQEVLLAEAVTAPEQGARCALSGGSWTSYYDEAEVTDAKKLDIDHMVPLAEAWDSGARDWTPERREAYANDLGSERSLVAVTAKTNRSKADKDPAAWMPPAQSATCTYLVDWTATKLRWELNADETEQAALLELAEPCANSIVEYEPAS</sequence>
<feature type="region of interest" description="Disordered" evidence="1">
    <location>
        <begin position="25"/>
        <end position="54"/>
    </location>
</feature>
<evidence type="ECO:0000313" key="4">
    <source>
        <dbReference type="EMBL" id="MDJ1645421.1"/>
    </source>
</evidence>
<dbReference type="Pfam" id="PF07510">
    <property type="entry name" value="GmrSD_C"/>
    <property type="match status" value="1"/>
</dbReference>
<dbReference type="RefSeq" id="WP_283901432.1">
    <property type="nucleotide sequence ID" value="NZ_JARWAF010000024.1"/>
</dbReference>
<dbReference type="PROSITE" id="PS51257">
    <property type="entry name" value="PROKAR_LIPOPROTEIN"/>
    <property type="match status" value="1"/>
</dbReference>
<keyword evidence="2" id="KW-0732">Signal</keyword>
<organism evidence="4 5">
    <name type="scientific">Streptomyces pakalii</name>
    <dbReference type="NCBI Taxonomy" id="3036494"/>
    <lineage>
        <taxon>Bacteria</taxon>
        <taxon>Bacillati</taxon>
        <taxon>Actinomycetota</taxon>
        <taxon>Actinomycetes</taxon>
        <taxon>Kitasatosporales</taxon>
        <taxon>Streptomycetaceae</taxon>
        <taxon>Streptomyces</taxon>
    </lineage>
</organism>
<dbReference type="PANTHER" id="PTHR24094:SF15">
    <property type="entry name" value="AMP-DEPENDENT SYNTHETASE_LIGASE DOMAIN-CONTAINING PROTEIN-RELATED"/>
    <property type="match status" value="1"/>
</dbReference>
<reference evidence="4 5" key="1">
    <citation type="submission" date="2023-04" db="EMBL/GenBank/DDBJ databases">
        <title>A novel species of the genus Streptomyces: Streptomyces pakalii sp. nov. isolated from a Mexican soil jungle.</title>
        <authorList>
            <person name="Chavez-Hernandez M.A."/>
            <person name="Ortiz-Alvarez J."/>
            <person name="Villa-Tanaca L."/>
            <person name="Hernandez-Rodriguez C."/>
        </authorList>
    </citation>
    <scope>NUCLEOTIDE SEQUENCE [LARGE SCALE GENOMIC DNA]</scope>
    <source>
        <strain evidence="4 5">ENCB-J15</strain>
    </source>
</reference>
<proteinExistence type="predicted"/>
<keyword evidence="4" id="KW-0255">Endonuclease</keyword>
<dbReference type="GO" id="GO:0004519">
    <property type="term" value="F:endonuclease activity"/>
    <property type="evidence" value="ECO:0007669"/>
    <property type="project" value="UniProtKB-KW"/>
</dbReference>
<feature type="compositionally biased region" description="Low complexity" evidence="1">
    <location>
        <begin position="34"/>
        <end position="44"/>
    </location>
</feature>
<evidence type="ECO:0000256" key="2">
    <source>
        <dbReference type="SAM" id="SignalP"/>
    </source>
</evidence>
<dbReference type="InterPro" id="IPR011089">
    <property type="entry name" value="GmrSD_C"/>
</dbReference>
<dbReference type="PANTHER" id="PTHR24094">
    <property type="entry name" value="SECRETED PROTEIN"/>
    <property type="match status" value="1"/>
</dbReference>
<keyword evidence="4" id="KW-0540">Nuclease</keyword>
<gene>
    <name evidence="4" type="ORF">P5W92_34190</name>
</gene>
<feature type="chain" id="PRO_5045841215" evidence="2">
    <location>
        <begin position="24"/>
        <end position="241"/>
    </location>
</feature>
<feature type="signal peptide" evidence="2">
    <location>
        <begin position="1"/>
        <end position="23"/>
    </location>
</feature>
<evidence type="ECO:0000259" key="3">
    <source>
        <dbReference type="Pfam" id="PF07510"/>
    </source>
</evidence>
<evidence type="ECO:0000256" key="1">
    <source>
        <dbReference type="SAM" id="MobiDB-lite"/>
    </source>
</evidence>
<name>A0ABT7DHX0_9ACTN</name>